<organism evidence="4">
    <name type="scientific">Cladocopium goreaui</name>
    <dbReference type="NCBI Taxonomy" id="2562237"/>
    <lineage>
        <taxon>Eukaryota</taxon>
        <taxon>Sar</taxon>
        <taxon>Alveolata</taxon>
        <taxon>Dinophyceae</taxon>
        <taxon>Suessiales</taxon>
        <taxon>Symbiodiniaceae</taxon>
        <taxon>Cladocopium</taxon>
    </lineage>
</organism>
<keyword evidence="6" id="KW-1185">Reference proteome</keyword>
<keyword evidence="3" id="KW-1015">Disulfide bond</keyword>
<name>A0A9P1CDE8_9DINO</name>
<evidence type="ECO:0000313" key="5">
    <source>
        <dbReference type="EMBL" id="CAL4775970.1"/>
    </source>
</evidence>
<evidence type="ECO:0000256" key="1">
    <source>
        <dbReference type="ARBA" id="ARBA00022729"/>
    </source>
</evidence>
<dbReference type="Proteomes" id="UP001152797">
    <property type="component" value="Unassembled WGS sequence"/>
</dbReference>
<sequence length="3245" mass="355380">MLDTLGGCFDNLILKVTSQLYYGLPTVTRLAPFGFPLDCTGSVDMMTLPEENLTVDENITDFQLATQRCAGALSCEYTFDPTGLYDPAPSCTKELEVNYTCPNHQSYRSLARVYPGEVASTTIQCPVKFLPSPDPLALHGSLQQGGFLLLNSIDIFRLRQLTSCPNAWRPGVNVTKPVAAFEALVSGASSSEFCIIGAPAALSQFAQHLRYVSRADWAGSEPMRITLTASEDQDVIVAAEQTWIVVETTNDRPSIVATQGSFEVRTGESVAITGINISDADMSDGTRWMTLLVAASIGRLYVDPSFLLSPLGTLEPISGRLDGDFALRLRGNGPDLQGLVEALRFRMEAPVKPSLTTRSETEAPESNDTITQQAGALRNHQVAGKVVDPESDEPVEGVEVVLIARDTWHDYLGYTLETSCHLELVGWSVAECKSYAENNGYISFTHGLSTAGGAQSCCFKSEDVELILMNLVSEASENLYIFQPGGYFVRATTSAAGMFAAIMPTGPADIYFTKALYATRNLSIVVNDNIQVGGSADIYLQALAVVTIWRFEVDWISNTGSPVDLDAHAFDAWDCHVYFANRICQHDGSHGLTVTLNRDNRDVIQGKEVITIHQWPCDATVAASGGYRDIWSCLAYFWLQIFSYTEDTFADVDAKVSIFRQGTLVQEIQLPADGDPNDFWVGFALDWSSSTVQSLQNQTGNSSLAEDFVGGRGDYQLPPSNDVRRLARSAPLRRKRMERWQEQLQKDWNSEKEPQEMGKISYLRSSERRLQSTELQGLYASEQFDRKNLEGTALIFSLDSQQKFYTACQVVLASDKFLPYPPPSWARKLELPDDGSVEIPLPSPMTFYEQVYNSVFVGGNGYVTFGGPSVNRSSSSDSHFSRPGVSALAHDLAPHRWGATVWLEVETVDLLDTRVVITFENVATFSDRSGQSSSFQIVLFLMTHQVMVSYQQISDAAAAANAAIGVSPAIFPTLGVEFVPDATACTNTCPNWVRESFLEECDIGTVLTEGCDSSTCRVLPGYSCNKVLTGTYANQPRMDECVPIVCGNGLRETGEDCDDRNQADGDGCSSTCQVELGYTCSRSDSAHADVCHGQQPIFTEDFSASTFDLEGHMLIFKPAPEGSEHRGKYEMCKQPLLNSLHPDVPSTAAEKLKIFEDDDSVAVDLPEAFPFFGRAWRRIYVNSNGVVTFELPYESHRGTMEGHFLAPRVAALFADLAPQEGGGIYLEVINGTSDPRVAITYEGLSEFGRSTSQSSFQVALYFDGRIRVSWSSVRAAAPFVGVSGGARPSRQSLHLEKGYLLLNVSDLMSRGITAEYSSNLGLYTQDMTWEFWYKLDSLGTQMPIITNAVSGVWSIGLLYNERIFLDVNETGYLTVGVQGRTEYKEQVSVSPIVAKKWLHFAVVVNRGAPCSTQDEPTSTVCSQIEVWVDRVKMMDLRIGTEGGGANVGITFYDSFEGLALGGNELSADVPKSIAQFRVYGRALSRDELGSCTYANASVVDLVMSYELNGNFMDLGSDFPLSMSPETVAYYAYDLPEQCSAATVEEDLSSAAVCVPAASCGDGYREAFEACDDGNLAPGDGCSEYCQVEFGYACRDVAQLPTTTLSPNDSNATSSSMSNGSGQISLCEPSVCGDGVLDNGEDCDDGNNVSSDGCSACSVEPGFYCTRVQGQLSSCATRCGDGRRVLMFEECDDANTDSGDGCSATCTVEAGYVCQDGTEMVRDNCHPKCGDGVKVPSEGCDDGNTLSGDGCSSSCSIEIGYACHGGNSSHRDECNLTVCGDGYVEGAEECDDFNDFGGDGCSAVCLREIKEVASNSDTRVVVTVLPLGQICRIYNARSHETSEDTMYHLQNTIITGDLSQPDDLRIRIRVLNGSISMEPLVKLYRSQGRLDAVWEAIVERETGVRFYPYGDLMKDTIISGNHFQVDRFLRYYMYILPELHFSGYIQVLFNVMSGMVMNHGAEVCESNVVIRVAPVWNDPTSITVRPDIQSNGFQCVASSTSCSLAGLSLHDPDCETVVDGSCYLKLTLNVSLGLLSLPGHPDGWQASFPAMMGHSGLNAALERMLYFPPALPSGDATLQLIVERVIERGVATPEELHPMNVSVQLPIHILAPDTAPTMTLASGAPFHGAVFEMGSARPYNFTNLVFEPPGAIVTTVMVELSVSRGFLFLGNMTDLSLANGTENGEHRLRFYENSSDIRLRLSDVRYTWGDDDCSNLEQFNISIDSGHHEPLTLMALLVLPDCQGYSAEWLGGSLTVSEDSEISIGHLNLSSREPHLFLAVKVKQVLGPGRPGDCKVVRWPEEIPSFQGRECELDGLVKGLNQALPYLVYRPPPDFFGPVQLEFLIFKTDVADEILGSNNNSRDSYQRILVDIEVLGQNDPPVLELLLDTYTLPEDRGDFLVLGPMFVSDIDANDYELSFRFELVAGHPGNMLMVCGLLGALIHEPYNYTLDENECLMDAPAIQFNTTVQNFNSMQSGPGRLQFKAVKNWHGSAVINITVDDRGSGHGENERLITQRSLYLTVEPRVDTPELSILCPEKLPFVTYGRNCLEVVDCFALQALDDEGDGSALSFWLVIQANDPRVQINLENRAPVQVWQEGTAELHMAGLYHNVQETLRALKFRPPGSLFENAYDPHIFEFNVTLTAYALGEIFNEPWPPALLTSGGMDEIDLPYPSDQLEFAVEVRRMNRPPLFFVDRPSFSVTQLQDHVLLYGVTVAEPDVRREDLLEVVVQADTEADVGMVSFGGQQGMRLRHEMTLQELNQALQGLTFVFKDSHWFGVTGVSLFVSDLGNHGWRVDRKATPDSMVGLKAQDHSELTASTFLAVHRSFINQPPQITVLEPKSGLLEVFEDHVQFVSFSVKHKATEQQVDEMLTVFLSAQHGRIQSISLQNETTNRGSQSHDGKRLEYRAYLYELNVFLAQVQFMPDPNYHGPDEIMVLVTDGEYAVNTSVPIQIASLTDPVLIQCPPAVDLFEGQSFVAIGANISIRDFEPLPGAVDDESQVEVEIFVGDGGLHLPDLDDLVNDSGVVLSSLNRSIGVATYHFNTTLQGFRSALKALQFTPSPALYHGVVHLEIRVKMAETPEWTWCEIGLVVHPVNSPPVIHVDESRLLAATNGGLVKPHKNIHLHGVLRLSDPDEEDFSGGWFVERVHSARLKLHASCGTMSFLIAAAPQDYVLGVQNGSIAGTEGITFHAGDGSHDTDMDITSTLANLNLQLGRLPLGPKITFAGHRGVHGAKEIMVILIQSL</sequence>
<dbReference type="GO" id="GO:0006508">
    <property type="term" value="P:proteolysis"/>
    <property type="evidence" value="ECO:0007669"/>
    <property type="project" value="TreeGrafter"/>
</dbReference>
<dbReference type="GO" id="GO:0007166">
    <property type="term" value="P:cell surface receptor signaling pathway"/>
    <property type="evidence" value="ECO:0007669"/>
    <property type="project" value="TreeGrafter"/>
</dbReference>
<accession>A0A9P1CDE8</accession>
<dbReference type="InterPro" id="IPR043543">
    <property type="entry name" value="PAPPA/PAPPA2"/>
</dbReference>
<reference evidence="5 6" key="2">
    <citation type="submission" date="2024-05" db="EMBL/GenBank/DDBJ databases">
        <authorList>
            <person name="Chen Y."/>
            <person name="Shah S."/>
            <person name="Dougan E. K."/>
            <person name="Thang M."/>
            <person name="Chan C."/>
        </authorList>
    </citation>
    <scope>NUCLEOTIDE SEQUENCE [LARGE SCALE GENOMIC DNA]</scope>
</reference>
<gene>
    <name evidence="4" type="ORF">C1SCF055_LOCUS15796</name>
</gene>
<evidence type="ECO:0000256" key="2">
    <source>
        <dbReference type="ARBA" id="ARBA00022737"/>
    </source>
</evidence>
<dbReference type="GO" id="GO:0005615">
    <property type="term" value="C:extracellular space"/>
    <property type="evidence" value="ECO:0007669"/>
    <property type="project" value="TreeGrafter"/>
</dbReference>
<evidence type="ECO:0000256" key="3">
    <source>
        <dbReference type="ARBA" id="ARBA00023157"/>
    </source>
</evidence>
<dbReference type="SUPFAM" id="SSF49899">
    <property type="entry name" value="Concanavalin A-like lectins/glucanases"/>
    <property type="match status" value="1"/>
</dbReference>
<evidence type="ECO:0000313" key="4">
    <source>
        <dbReference type="EMBL" id="CAI3988658.1"/>
    </source>
</evidence>
<dbReference type="GO" id="GO:0004222">
    <property type="term" value="F:metalloendopeptidase activity"/>
    <property type="evidence" value="ECO:0007669"/>
    <property type="project" value="TreeGrafter"/>
</dbReference>
<evidence type="ECO:0000313" key="6">
    <source>
        <dbReference type="Proteomes" id="UP001152797"/>
    </source>
</evidence>
<dbReference type="InterPro" id="IPR011936">
    <property type="entry name" value="Myxo_disulph_rpt"/>
</dbReference>
<dbReference type="PANTHER" id="PTHR46130:SF3">
    <property type="entry name" value="CHROMOSOME UNDETERMINED SCAFFOLD_33, WHOLE GENOME SHOTGUN SEQUENCE"/>
    <property type="match status" value="1"/>
</dbReference>
<dbReference type="Pfam" id="PF13948">
    <property type="entry name" value="DUF4215"/>
    <property type="match status" value="5"/>
</dbReference>
<keyword evidence="1" id="KW-0732">Signal</keyword>
<dbReference type="EMBL" id="CAMXCT030001289">
    <property type="protein sequence ID" value="CAL4775970.1"/>
    <property type="molecule type" value="Genomic_DNA"/>
</dbReference>
<comment type="caution">
    <text evidence="4">The sequence shown here is derived from an EMBL/GenBank/DDBJ whole genome shotgun (WGS) entry which is preliminary data.</text>
</comment>
<dbReference type="EMBL" id="CAMXCT020001289">
    <property type="protein sequence ID" value="CAL1142033.1"/>
    <property type="molecule type" value="Genomic_DNA"/>
</dbReference>
<proteinExistence type="predicted"/>
<dbReference type="Gene3D" id="2.60.120.200">
    <property type="match status" value="1"/>
</dbReference>
<dbReference type="OrthoDB" id="417091at2759"/>
<dbReference type="PANTHER" id="PTHR46130">
    <property type="entry name" value="LAMGL DOMAIN-CONTAINING PROTEIN"/>
    <property type="match status" value="1"/>
</dbReference>
<reference evidence="4" key="1">
    <citation type="submission" date="2022-10" db="EMBL/GenBank/DDBJ databases">
        <authorList>
            <person name="Chen Y."/>
            <person name="Dougan E. K."/>
            <person name="Chan C."/>
            <person name="Rhodes N."/>
            <person name="Thang M."/>
        </authorList>
    </citation>
    <scope>NUCLEOTIDE SEQUENCE</scope>
</reference>
<protein>
    <submittedName>
        <fullName evidence="5">Dihydropyridine-sensitive L-type skeletal muscle calcium channel subunit alpha-1</fullName>
    </submittedName>
</protein>
<keyword evidence="2" id="KW-0677">Repeat</keyword>
<dbReference type="InterPro" id="IPR013320">
    <property type="entry name" value="ConA-like_dom_sf"/>
</dbReference>
<dbReference type="EMBL" id="CAMXCT010001289">
    <property type="protein sequence ID" value="CAI3988658.1"/>
    <property type="molecule type" value="Genomic_DNA"/>
</dbReference>
<dbReference type="NCBIfam" id="TIGR02232">
    <property type="entry name" value="myxo_disulf_rpt"/>
    <property type="match status" value="6"/>
</dbReference>